<dbReference type="SUPFAM" id="SSF46785">
    <property type="entry name" value="Winged helix' DNA-binding domain"/>
    <property type="match status" value="1"/>
</dbReference>
<dbReference type="CDD" id="cd06529">
    <property type="entry name" value="S24_LexA-like"/>
    <property type="match status" value="1"/>
</dbReference>
<dbReference type="InterPro" id="IPR006200">
    <property type="entry name" value="LexA"/>
</dbReference>
<dbReference type="Pfam" id="PF00717">
    <property type="entry name" value="Peptidase_S24"/>
    <property type="match status" value="1"/>
</dbReference>
<dbReference type="InterPro" id="IPR006197">
    <property type="entry name" value="Peptidase_S24_LexA"/>
</dbReference>
<dbReference type="SUPFAM" id="SSF51306">
    <property type="entry name" value="LexA/Signal peptidase"/>
    <property type="match status" value="1"/>
</dbReference>
<keyword evidence="5 12" id="KW-0378">Hydrolase</keyword>
<dbReference type="Proteomes" id="UP000569951">
    <property type="component" value="Unassembled WGS sequence"/>
</dbReference>
<dbReference type="InterPro" id="IPR036390">
    <property type="entry name" value="WH_DNA-bd_sf"/>
</dbReference>
<dbReference type="InterPro" id="IPR039418">
    <property type="entry name" value="LexA-like"/>
</dbReference>
<reference evidence="14 15" key="1">
    <citation type="submission" date="2020-08" db="EMBL/GenBank/DDBJ databases">
        <title>Genomic Encyclopedia of Type Strains, Phase IV (KMG-IV): sequencing the most valuable type-strain genomes for metagenomic binning, comparative biology and taxonomic classification.</title>
        <authorList>
            <person name="Goeker M."/>
        </authorList>
    </citation>
    <scope>NUCLEOTIDE SEQUENCE [LARGE SCALE GENOMIC DNA]</scope>
    <source>
        <strain evidence="14 15">DSM 21458</strain>
    </source>
</reference>
<evidence type="ECO:0000259" key="13">
    <source>
        <dbReference type="Pfam" id="PF00717"/>
    </source>
</evidence>
<dbReference type="EC" id="3.4.21.88" evidence="14"/>
<dbReference type="GO" id="GO:0006281">
    <property type="term" value="P:DNA repair"/>
    <property type="evidence" value="ECO:0007669"/>
    <property type="project" value="UniProtKB-KW"/>
</dbReference>
<dbReference type="InterPro" id="IPR050077">
    <property type="entry name" value="LexA_repressor"/>
</dbReference>
<keyword evidence="9" id="KW-0804">Transcription</keyword>
<dbReference type="RefSeq" id="WP_246351253.1">
    <property type="nucleotide sequence ID" value="NZ_JACHHG010000005.1"/>
</dbReference>
<organism evidence="14 15">
    <name type="scientific">Deinobacterium chartae</name>
    <dbReference type="NCBI Taxonomy" id="521158"/>
    <lineage>
        <taxon>Bacteria</taxon>
        <taxon>Thermotogati</taxon>
        <taxon>Deinococcota</taxon>
        <taxon>Deinococci</taxon>
        <taxon>Deinococcales</taxon>
        <taxon>Deinococcaceae</taxon>
        <taxon>Deinobacterium</taxon>
    </lineage>
</organism>
<evidence type="ECO:0000256" key="6">
    <source>
        <dbReference type="ARBA" id="ARBA00022813"/>
    </source>
</evidence>
<dbReference type="GO" id="GO:0003677">
    <property type="term" value="F:DNA binding"/>
    <property type="evidence" value="ECO:0007669"/>
    <property type="project" value="UniProtKB-KW"/>
</dbReference>
<accession>A0A841HZ62</accession>
<dbReference type="InterPro" id="IPR015927">
    <property type="entry name" value="Peptidase_S24_S26A/B/C"/>
</dbReference>
<dbReference type="GO" id="GO:0045892">
    <property type="term" value="P:negative regulation of DNA-templated transcription"/>
    <property type="evidence" value="ECO:0007669"/>
    <property type="project" value="InterPro"/>
</dbReference>
<keyword evidence="8" id="KW-0238">DNA-binding</keyword>
<comment type="similarity">
    <text evidence="1 12">Belongs to the peptidase S24 family.</text>
</comment>
<dbReference type="GO" id="GO:0006260">
    <property type="term" value="P:DNA replication"/>
    <property type="evidence" value="ECO:0007669"/>
    <property type="project" value="UniProtKB-KW"/>
</dbReference>
<keyword evidence="11" id="KW-0742">SOS response</keyword>
<feature type="domain" description="Peptidase S24/S26A/S26B/S26C" evidence="13">
    <location>
        <begin position="85"/>
        <end position="202"/>
    </location>
</feature>
<name>A0A841HZ62_9DEIO</name>
<evidence type="ECO:0000256" key="2">
    <source>
        <dbReference type="ARBA" id="ARBA00022491"/>
    </source>
</evidence>
<keyword evidence="2" id="KW-0678">Repressor</keyword>
<sequence length="221" mass="24261">MRFPDLTDRRYEILRTLAHLEADVEGSVLGRDLSAALRISRQALAQQLPLLERAGYLEYRRQPRQQGTLRLTAKARAALGQGVYPVLGEIAAGEPTLADGSVQGYAERLADLLPLRDGDFLLRVRGESMTGVGIYPGDYVAVRPGTDILEGEIAVVLIPGEDGATLKRWYLDGNRVLLVSENPAFAPMSFARSEVRLQGVMVGHVGGGRPRRSRQSVWLEL</sequence>
<evidence type="ECO:0000256" key="7">
    <source>
        <dbReference type="ARBA" id="ARBA00023015"/>
    </source>
</evidence>
<comment type="caution">
    <text evidence="14">The sequence shown here is derived from an EMBL/GenBank/DDBJ whole genome shotgun (WGS) entry which is preliminary data.</text>
</comment>
<evidence type="ECO:0000313" key="15">
    <source>
        <dbReference type="Proteomes" id="UP000569951"/>
    </source>
</evidence>
<dbReference type="PRINTS" id="PR00726">
    <property type="entry name" value="LEXASERPTASE"/>
</dbReference>
<dbReference type="GO" id="GO:0009432">
    <property type="term" value="P:SOS response"/>
    <property type="evidence" value="ECO:0007669"/>
    <property type="project" value="UniProtKB-KW"/>
</dbReference>
<dbReference type="EMBL" id="JACHHG010000005">
    <property type="protein sequence ID" value="MBB6098213.1"/>
    <property type="molecule type" value="Genomic_DNA"/>
</dbReference>
<keyword evidence="6 12" id="KW-0068">Autocatalytic cleavage</keyword>
<evidence type="ECO:0000256" key="5">
    <source>
        <dbReference type="ARBA" id="ARBA00022801"/>
    </source>
</evidence>
<evidence type="ECO:0000256" key="12">
    <source>
        <dbReference type="RuleBase" id="RU003991"/>
    </source>
</evidence>
<evidence type="ECO:0000256" key="9">
    <source>
        <dbReference type="ARBA" id="ARBA00023163"/>
    </source>
</evidence>
<evidence type="ECO:0000256" key="1">
    <source>
        <dbReference type="ARBA" id="ARBA00007484"/>
    </source>
</evidence>
<keyword evidence="7" id="KW-0805">Transcription regulation</keyword>
<dbReference type="InterPro" id="IPR036388">
    <property type="entry name" value="WH-like_DNA-bd_sf"/>
</dbReference>
<evidence type="ECO:0000256" key="8">
    <source>
        <dbReference type="ARBA" id="ARBA00023125"/>
    </source>
</evidence>
<dbReference type="NCBIfam" id="TIGR00498">
    <property type="entry name" value="lexA"/>
    <property type="match status" value="1"/>
</dbReference>
<dbReference type="PANTHER" id="PTHR33516:SF2">
    <property type="entry name" value="LEXA REPRESSOR-RELATED"/>
    <property type="match status" value="1"/>
</dbReference>
<dbReference type="Gene3D" id="1.10.10.10">
    <property type="entry name" value="Winged helix-like DNA-binding domain superfamily/Winged helix DNA-binding domain"/>
    <property type="match status" value="1"/>
</dbReference>
<dbReference type="InterPro" id="IPR036286">
    <property type="entry name" value="LexA/Signal_pep-like_sf"/>
</dbReference>
<evidence type="ECO:0000256" key="11">
    <source>
        <dbReference type="ARBA" id="ARBA00023236"/>
    </source>
</evidence>
<keyword evidence="10" id="KW-0234">DNA repair</keyword>
<keyword evidence="3" id="KW-0235">DNA replication</keyword>
<evidence type="ECO:0000256" key="3">
    <source>
        <dbReference type="ARBA" id="ARBA00022705"/>
    </source>
</evidence>
<dbReference type="AlphaFoldDB" id="A0A841HZ62"/>
<protein>
    <submittedName>
        <fullName evidence="14">Repressor LexA</fullName>
        <ecNumber evidence="14">3.4.21.88</ecNumber>
    </submittedName>
</protein>
<proteinExistence type="inferred from homology"/>
<dbReference type="GO" id="GO:0004252">
    <property type="term" value="F:serine-type endopeptidase activity"/>
    <property type="evidence" value="ECO:0007669"/>
    <property type="project" value="UniProtKB-EC"/>
</dbReference>
<gene>
    <name evidence="14" type="ORF">HNR42_001638</name>
</gene>
<keyword evidence="15" id="KW-1185">Reference proteome</keyword>
<evidence type="ECO:0000256" key="4">
    <source>
        <dbReference type="ARBA" id="ARBA00022763"/>
    </source>
</evidence>
<keyword evidence="4" id="KW-0227">DNA damage</keyword>
<dbReference type="PANTHER" id="PTHR33516">
    <property type="entry name" value="LEXA REPRESSOR"/>
    <property type="match status" value="1"/>
</dbReference>
<dbReference type="Gene3D" id="2.10.109.10">
    <property type="entry name" value="Umud Fragment, subunit A"/>
    <property type="match status" value="1"/>
</dbReference>
<evidence type="ECO:0000256" key="10">
    <source>
        <dbReference type="ARBA" id="ARBA00023204"/>
    </source>
</evidence>
<evidence type="ECO:0000313" key="14">
    <source>
        <dbReference type="EMBL" id="MBB6098213.1"/>
    </source>
</evidence>